<dbReference type="RefSeq" id="WP_155296962.1">
    <property type="nucleotide sequence ID" value="NZ_CP021075.1"/>
</dbReference>
<reference evidence="2" key="2">
    <citation type="submission" date="2022-06" db="EMBL/GenBank/DDBJ databases">
        <title>Draft genome sequence of Burkholderia glumae strain GR20004 isolated from rice panicle showing bacterial panicle blight.</title>
        <authorList>
            <person name="Choi S.Y."/>
            <person name="Lee Y.H."/>
        </authorList>
    </citation>
    <scope>NUCLEOTIDE SEQUENCE</scope>
    <source>
        <strain evidence="2">GR20004</strain>
    </source>
</reference>
<name>A0AAP9XYV8_BURGL</name>
<evidence type="ECO:0000313" key="3">
    <source>
        <dbReference type="Proteomes" id="UP000594892"/>
    </source>
</evidence>
<proteinExistence type="predicted"/>
<protein>
    <submittedName>
        <fullName evidence="1">Uncharacterized protein</fullName>
    </submittedName>
</protein>
<reference evidence="1 3" key="1">
    <citation type="submission" date="2020-12" db="EMBL/GenBank/DDBJ databases">
        <title>FDA dAtabase for Regulatory Grade micrObial Sequences (FDA-ARGOS): Supporting development and validation of Infectious Disease Dx tests.</title>
        <authorList>
            <person name="Minogue T."/>
            <person name="Wolcott M."/>
            <person name="Wasieloski L."/>
            <person name="Aguilar W."/>
            <person name="Moore D."/>
            <person name="Jaissle J."/>
            <person name="Tallon L."/>
            <person name="Sadzewicz L."/>
            <person name="Zhao X."/>
            <person name="Boylan J."/>
            <person name="Ott S."/>
            <person name="Bowen H."/>
            <person name="Vavikolanu K."/>
            <person name="Mehta A."/>
            <person name="Aluvathingal J."/>
            <person name="Nadendla S."/>
            <person name="Yan Y."/>
            <person name="Sichtig H."/>
        </authorList>
    </citation>
    <scope>NUCLEOTIDE SEQUENCE [LARGE SCALE GENOMIC DNA]</scope>
    <source>
        <strain evidence="1 3">FDAARGOS_949</strain>
    </source>
</reference>
<organism evidence="1 3">
    <name type="scientific">Burkholderia glumae</name>
    <name type="common">Pseudomonas glumae</name>
    <dbReference type="NCBI Taxonomy" id="337"/>
    <lineage>
        <taxon>Bacteria</taxon>
        <taxon>Pseudomonadati</taxon>
        <taxon>Pseudomonadota</taxon>
        <taxon>Betaproteobacteria</taxon>
        <taxon>Burkholderiales</taxon>
        <taxon>Burkholderiaceae</taxon>
        <taxon>Burkholderia</taxon>
    </lineage>
</organism>
<evidence type="ECO:0000313" key="1">
    <source>
        <dbReference type="EMBL" id="QPQ90569.1"/>
    </source>
</evidence>
<gene>
    <name evidence="1" type="ORF">I6H06_02085</name>
    <name evidence="2" type="ORF">NFI99_02720</name>
</gene>
<keyword evidence="4" id="KW-1185">Reference proteome</keyword>
<evidence type="ECO:0000313" key="4">
    <source>
        <dbReference type="Proteomes" id="UP001056386"/>
    </source>
</evidence>
<evidence type="ECO:0000313" key="2">
    <source>
        <dbReference type="EMBL" id="USS43402.1"/>
    </source>
</evidence>
<dbReference type="EMBL" id="CP099583">
    <property type="protein sequence ID" value="USS43402.1"/>
    <property type="molecule type" value="Genomic_DNA"/>
</dbReference>
<dbReference type="EMBL" id="CP065600">
    <property type="protein sequence ID" value="QPQ90569.1"/>
    <property type="molecule type" value="Genomic_DNA"/>
</dbReference>
<dbReference type="GeneID" id="45699137"/>
<dbReference type="Proteomes" id="UP001056386">
    <property type="component" value="Chromosome 2"/>
</dbReference>
<accession>A0AAP9XYV8</accession>
<dbReference type="AlphaFoldDB" id="A0AAP9XYV8"/>
<sequence length="46" mass="5325">MQKSHGIVRGVAGWFLLIQWLWRAEPPVSLAVFCSARRLDYLLRIA</sequence>
<dbReference type="Proteomes" id="UP000594892">
    <property type="component" value="Chromosome 1"/>
</dbReference>